<comment type="caution">
    <text evidence="1">The sequence shown here is derived from an EMBL/GenBank/DDBJ whole genome shotgun (WGS) entry which is preliminary data.</text>
</comment>
<organism evidence="1 2">
    <name type="scientific">Parelaphostrongylus tenuis</name>
    <name type="common">Meningeal worm</name>
    <dbReference type="NCBI Taxonomy" id="148309"/>
    <lineage>
        <taxon>Eukaryota</taxon>
        <taxon>Metazoa</taxon>
        <taxon>Ecdysozoa</taxon>
        <taxon>Nematoda</taxon>
        <taxon>Chromadorea</taxon>
        <taxon>Rhabditida</taxon>
        <taxon>Rhabditina</taxon>
        <taxon>Rhabditomorpha</taxon>
        <taxon>Strongyloidea</taxon>
        <taxon>Metastrongylidae</taxon>
        <taxon>Parelaphostrongylus</taxon>
    </lineage>
</organism>
<keyword evidence="2" id="KW-1185">Reference proteome</keyword>
<feature type="non-terminal residue" evidence="1">
    <location>
        <position position="1"/>
    </location>
</feature>
<accession>A0AAD5MUM4</accession>
<evidence type="ECO:0000313" key="1">
    <source>
        <dbReference type="EMBL" id="KAJ1354079.1"/>
    </source>
</evidence>
<name>A0AAD5MUM4_PARTN</name>
<dbReference type="AlphaFoldDB" id="A0AAD5MUM4"/>
<sequence>GPTGYHPLIRKQWAAFGPPKEAAYQITDSKLRANFSDQHSSQHSIMQRRRRLMFQTRQGCYEQLTERFERCLLKISPHSRHLGALRSSDLRNLSHPRDPDKFTSIAKAQIGRSYSKEIRRQMNETNCRVDATRICSSRERPPTRWTNVFVKRINQLYSYLHSHQVYSYQPIFYRSRYETRASGHARMKPPPWATVARTRDEWNMCRRVYTILI</sequence>
<dbReference type="EMBL" id="JAHQIW010001962">
    <property type="protein sequence ID" value="KAJ1354079.1"/>
    <property type="molecule type" value="Genomic_DNA"/>
</dbReference>
<evidence type="ECO:0000313" key="2">
    <source>
        <dbReference type="Proteomes" id="UP001196413"/>
    </source>
</evidence>
<proteinExistence type="predicted"/>
<dbReference type="Proteomes" id="UP001196413">
    <property type="component" value="Unassembled WGS sequence"/>
</dbReference>
<protein>
    <submittedName>
        <fullName evidence="1">Uncharacterized protein</fullName>
    </submittedName>
</protein>
<gene>
    <name evidence="1" type="ORF">KIN20_010892</name>
</gene>
<reference evidence="1" key="1">
    <citation type="submission" date="2021-06" db="EMBL/GenBank/DDBJ databases">
        <title>Parelaphostrongylus tenuis whole genome reference sequence.</title>
        <authorList>
            <person name="Garwood T.J."/>
            <person name="Larsen P.A."/>
            <person name="Fountain-Jones N.M."/>
            <person name="Garbe J.R."/>
            <person name="Macchietto M.G."/>
            <person name="Kania S.A."/>
            <person name="Gerhold R.W."/>
            <person name="Richards J.E."/>
            <person name="Wolf T.M."/>
        </authorList>
    </citation>
    <scope>NUCLEOTIDE SEQUENCE</scope>
    <source>
        <strain evidence="1">MNPRO001-30</strain>
        <tissue evidence="1">Meninges</tissue>
    </source>
</reference>